<dbReference type="EMBL" id="BAABIB010000079">
    <property type="protein sequence ID" value="GAA5168167.1"/>
    <property type="molecule type" value="Genomic_DNA"/>
</dbReference>
<keyword evidence="1" id="KW-0808">Transferase</keyword>
<dbReference type="InterPro" id="IPR016181">
    <property type="entry name" value="Acyl_CoA_acyltransferase"/>
</dbReference>
<dbReference type="PROSITE" id="PS51186">
    <property type="entry name" value="GNAT"/>
    <property type="match status" value="1"/>
</dbReference>
<accession>A0ABP9QVM2</accession>
<evidence type="ECO:0000313" key="5">
    <source>
        <dbReference type="Proteomes" id="UP001500192"/>
    </source>
</evidence>
<organism evidence="4 5">
    <name type="scientific">Amycolatopsis dongchuanensis</name>
    <dbReference type="NCBI Taxonomy" id="1070866"/>
    <lineage>
        <taxon>Bacteria</taxon>
        <taxon>Bacillati</taxon>
        <taxon>Actinomycetota</taxon>
        <taxon>Actinomycetes</taxon>
        <taxon>Pseudonocardiales</taxon>
        <taxon>Pseudonocardiaceae</taxon>
        <taxon>Amycolatopsis</taxon>
    </lineage>
</organism>
<keyword evidence="2" id="KW-0012">Acyltransferase</keyword>
<feature type="domain" description="N-acetyltransferase" evidence="3">
    <location>
        <begin position="2"/>
        <end position="146"/>
    </location>
</feature>
<dbReference type="CDD" id="cd04301">
    <property type="entry name" value="NAT_SF"/>
    <property type="match status" value="1"/>
</dbReference>
<proteinExistence type="predicted"/>
<protein>
    <submittedName>
        <fullName evidence="4">GNAT family N-acetyltransferase</fullName>
    </submittedName>
</protein>
<evidence type="ECO:0000256" key="1">
    <source>
        <dbReference type="ARBA" id="ARBA00022679"/>
    </source>
</evidence>
<sequence length="146" mass="16608">MITLRRLAPDDWAVFRDLRLASLRDAPEAFETPLADWLHADERRWRRRLTDVPFTMCAEWEGRPAGVVCGTAPDEAGEVELISLWVAPAVRGHGVGNALVRAVLRWAADQGARQLRLEVRETNTHAVALYRRQGFRPEGRYLVRPV</sequence>
<dbReference type="Gene3D" id="3.40.630.30">
    <property type="match status" value="1"/>
</dbReference>
<name>A0ABP9QVM2_9PSEU</name>
<reference evidence="5" key="1">
    <citation type="journal article" date="2019" name="Int. J. Syst. Evol. Microbiol.">
        <title>The Global Catalogue of Microorganisms (GCM) 10K type strain sequencing project: providing services to taxonomists for standard genome sequencing and annotation.</title>
        <authorList>
            <consortium name="The Broad Institute Genomics Platform"/>
            <consortium name="The Broad Institute Genome Sequencing Center for Infectious Disease"/>
            <person name="Wu L."/>
            <person name="Ma J."/>
        </authorList>
    </citation>
    <scope>NUCLEOTIDE SEQUENCE [LARGE SCALE GENOMIC DNA]</scope>
    <source>
        <strain evidence="5">JCM 18054</strain>
    </source>
</reference>
<evidence type="ECO:0000259" key="3">
    <source>
        <dbReference type="PROSITE" id="PS51186"/>
    </source>
</evidence>
<dbReference type="InterPro" id="IPR000182">
    <property type="entry name" value="GNAT_dom"/>
</dbReference>
<evidence type="ECO:0000313" key="4">
    <source>
        <dbReference type="EMBL" id="GAA5168167.1"/>
    </source>
</evidence>
<evidence type="ECO:0000256" key="2">
    <source>
        <dbReference type="ARBA" id="ARBA00023315"/>
    </source>
</evidence>
<dbReference type="SUPFAM" id="SSF55729">
    <property type="entry name" value="Acyl-CoA N-acyltransferases (Nat)"/>
    <property type="match status" value="1"/>
</dbReference>
<dbReference type="PANTHER" id="PTHR43877:SF2">
    <property type="entry name" value="AMINOALKYLPHOSPHONATE N-ACETYLTRANSFERASE-RELATED"/>
    <property type="match status" value="1"/>
</dbReference>
<dbReference type="Pfam" id="PF00583">
    <property type="entry name" value="Acetyltransf_1"/>
    <property type="match status" value="1"/>
</dbReference>
<dbReference type="RefSeq" id="WP_346054745.1">
    <property type="nucleotide sequence ID" value="NZ_BAABIB010000079.1"/>
</dbReference>
<dbReference type="PANTHER" id="PTHR43877">
    <property type="entry name" value="AMINOALKYLPHOSPHONATE N-ACETYLTRANSFERASE-RELATED-RELATED"/>
    <property type="match status" value="1"/>
</dbReference>
<comment type="caution">
    <text evidence="4">The sequence shown here is derived from an EMBL/GenBank/DDBJ whole genome shotgun (WGS) entry which is preliminary data.</text>
</comment>
<dbReference type="InterPro" id="IPR050832">
    <property type="entry name" value="Bact_Acetyltransf"/>
</dbReference>
<keyword evidence="5" id="KW-1185">Reference proteome</keyword>
<dbReference type="Proteomes" id="UP001500192">
    <property type="component" value="Unassembled WGS sequence"/>
</dbReference>
<gene>
    <name evidence="4" type="ORF">GCM10023214_43550</name>
</gene>